<feature type="compositionally biased region" description="Polar residues" evidence="1">
    <location>
        <begin position="14"/>
        <end position="34"/>
    </location>
</feature>
<evidence type="ECO:0000256" key="1">
    <source>
        <dbReference type="SAM" id="MobiDB-lite"/>
    </source>
</evidence>
<gene>
    <name evidence="3" type="ORF">O0I10_003637</name>
</gene>
<evidence type="ECO:0000313" key="4">
    <source>
        <dbReference type="Proteomes" id="UP001234581"/>
    </source>
</evidence>
<dbReference type="PANTHER" id="PTHR47349:SF1">
    <property type="entry name" value="AER328WP"/>
    <property type="match status" value="1"/>
</dbReference>
<dbReference type="EMBL" id="JARTCD010000012">
    <property type="protein sequence ID" value="KAJ8660590.1"/>
    <property type="molecule type" value="Genomic_DNA"/>
</dbReference>
<dbReference type="Pfam" id="PF26147">
    <property type="entry name" value="AB_HYDROLASE_YMC0-YMC35"/>
    <property type="match status" value="1"/>
</dbReference>
<feature type="compositionally biased region" description="Low complexity" evidence="1">
    <location>
        <begin position="117"/>
        <end position="126"/>
    </location>
</feature>
<feature type="compositionally biased region" description="Polar residues" evidence="1">
    <location>
        <begin position="127"/>
        <end position="146"/>
    </location>
</feature>
<feature type="compositionally biased region" description="Basic and acidic residues" evidence="1">
    <location>
        <begin position="153"/>
        <end position="168"/>
    </location>
</feature>
<keyword evidence="4" id="KW-1185">Reference proteome</keyword>
<reference evidence="3 4" key="1">
    <citation type="submission" date="2023-03" db="EMBL/GenBank/DDBJ databases">
        <title>Genome sequence of Lichtheimia ornata CBS 291.66.</title>
        <authorList>
            <person name="Mohabir J.T."/>
            <person name="Shea T.P."/>
            <person name="Kurbessoian T."/>
            <person name="Berby B."/>
            <person name="Fontaine J."/>
            <person name="Livny J."/>
            <person name="Gnirke A."/>
            <person name="Stajich J.E."/>
            <person name="Cuomo C.A."/>
        </authorList>
    </citation>
    <scope>NUCLEOTIDE SEQUENCE [LARGE SCALE GENOMIC DNA]</scope>
    <source>
        <strain evidence="3">CBS 291.66</strain>
    </source>
</reference>
<evidence type="ECO:0000259" key="2">
    <source>
        <dbReference type="Pfam" id="PF26147"/>
    </source>
</evidence>
<dbReference type="AlphaFoldDB" id="A0AAD7XZU0"/>
<feature type="domain" description="YMC020W-like alpha/beta hydrolase" evidence="2">
    <location>
        <begin position="300"/>
        <end position="633"/>
    </location>
</feature>
<comment type="caution">
    <text evidence="3">The sequence shown here is derived from an EMBL/GenBank/DDBJ whole genome shotgun (WGS) entry which is preliminary data.</text>
</comment>
<accession>A0AAD7XZU0</accession>
<dbReference type="InterPro" id="IPR058933">
    <property type="entry name" value="YMC020W-like_ab_hydrolase"/>
</dbReference>
<dbReference type="RefSeq" id="XP_058345503.1">
    <property type="nucleotide sequence ID" value="XM_058483705.1"/>
</dbReference>
<organism evidence="3 4">
    <name type="scientific">Lichtheimia ornata</name>
    <dbReference type="NCBI Taxonomy" id="688661"/>
    <lineage>
        <taxon>Eukaryota</taxon>
        <taxon>Fungi</taxon>
        <taxon>Fungi incertae sedis</taxon>
        <taxon>Mucoromycota</taxon>
        <taxon>Mucoromycotina</taxon>
        <taxon>Mucoromycetes</taxon>
        <taxon>Mucorales</taxon>
        <taxon>Lichtheimiaceae</taxon>
        <taxon>Lichtheimia</taxon>
    </lineage>
</organism>
<dbReference type="GeneID" id="83211050"/>
<name>A0AAD7XZU0_9FUNG</name>
<dbReference type="Proteomes" id="UP001234581">
    <property type="component" value="Unassembled WGS sequence"/>
</dbReference>
<feature type="region of interest" description="Disordered" evidence="1">
    <location>
        <begin position="1"/>
        <end position="174"/>
    </location>
</feature>
<feature type="compositionally biased region" description="Polar residues" evidence="1">
    <location>
        <begin position="44"/>
        <end position="92"/>
    </location>
</feature>
<sequence>MTTSEGVQVKRKQSSLAKASIDNASTSSLPTSLTKRPRSDSVDSRTSSWFQRLYPSNSSATNLTNVHAPSNDNNNGTMTESQSDSNQGKQTHNTTTTTTAPTTAAAAGNGDDDDSGSDSGSTNKNGQQPSSGIWSWFGYSNASTEGKLQDVPSSKEDKQSIDAEEVKQEPVPVKSASWRSFFWTTSDQRDSVVIEKNGAEGEATSPSSSSSPSPPSPKTKPQSRPIKKNMVLPSVHPTSTEEKQLQQNDDSASSSSIVNKALRAINAMFSQYPSSSSSSHSRVNPRFAKFVQAMQSHPEDIAGKKFVIIGVHGWFPTKLVRSVIGEPTGTSIKFCEQMVAGMRHYFKDTHGLTIPHHAITSIPLEGEGKVAERVDMLYQNLVSNPAWVNALASADIIFWATHSQGTPVSAILLHQLLEQGMIHQPVCFLAMAGISHGPFPSLKGNMIVKYFEADAARELFEFMDSSSTVSQRYRESLAYLLRHGVKTVLIGSMQDQVVPLYSAIMAGASHPNILRAMYIDGHVYSEDDFLINLILFALRLRNAGLSDHGLLTHLSEVLAGDLYSWEGGHSTVYEEVGVFTIAVQYMFESLDHENANAKKNIKKDDDTVLLDPFEAKLRLNPFYLPWAMRGICDDAKVLGDAIFSRELEKLRTLFERWKPSSSKLREVKFRLEPLKARL</sequence>
<evidence type="ECO:0000313" key="3">
    <source>
        <dbReference type="EMBL" id="KAJ8660590.1"/>
    </source>
</evidence>
<feature type="compositionally biased region" description="Low complexity" evidence="1">
    <location>
        <begin position="93"/>
        <end position="109"/>
    </location>
</feature>
<feature type="compositionally biased region" description="Polar residues" evidence="1">
    <location>
        <begin position="245"/>
        <end position="255"/>
    </location>
</feature>
<dbReference type="PANTHER" id="PTHR47349">
    <property type="entry name" value="CHROMOSOME 8, WHOLE GENOME SHOTGUN SEQUENCE"/>
    <property type="match status" value="1"/>
</dbReference>
<protein>
    <recommendedName>
        <fullName evidence="2">YMC020W-like alpha/beta hydrolase domain-containing protein</fullName>
    </recommendedName>
</protein>
<proteinExistence type="predicted"/>
<feature type="region of interest" description="Disordered" evidence="1">
    <location>
        <begin position="198"/>
        <end position="255"/>
    </location>
</feature>
<dbReference type="InterPro" id="IPR058934">
    <property type="entry name" value="YMC020W-like"/>
</dbReference>